<proteinExistence type="evidence at transcript level"/>
<evidence type="ECO:0000256" key="2">
    <source>
        <dbReference type="SAM" id="Coils"/>
    </source>
</evidence>
<comment type="similarity">
    <text evidence="1">Belongs to the paramyosin family.</text>
</comment>
<reference evidence="3" key="2">
    <citation type="journal article" date="2006" name="PLoS Pathog.">
        <title>New perspectives on host-parasite interplay by comparative transcriptomic and proteomic analyses of Schistosoma japonicum.</title>
        <authorList>
            <person name="Liu F."/>
            <person name="Lu J."/>
            <person name="Hu W."/>
            <person name="Wang S.Y."/>
            <person name="Cui S.J."/>
            <person name="Chi M."/>
            <person name="Yan Q."/>
            <person name="Wang X.R."/>
            <person name="Song H.D."/>
            <person name="Xu X.N."/>
            <person name="Wang J.J."/>
            <person name="Zhang X.L."/>
            <person name="Zhang X."/>
            <person name="Wang Z.Q."/>
            <person name="Xue C.L."/>
            <person name="Brindley P.J."/>
            <person name="McManus D.P."/>
            <person name="Yang P.Y."/>
            <person name="Feng Z."/>
            <person name="Chen Z."/>
            <person name="Han Z.G."/>
        </authorList>
    </citation>
    <scope>NUCLEOTIDE SEQUENCE</scope>
</reference>
<dbReference type="Gene3D" id="1.20.5.370">
    <property type="match status" value="1"/>
</dbReference>
<organism evidence="3">
    <name type="scientific">Schistosoma japonicum</name>
    <name type="common">Blood fluke</name>
    <dbReference type="NCBI Taxonomy" id="6182"/>
    <lineage>
        <taxon>Eukaryota</taxon>
        <taxon>Metazoa</taxon>
        <taxon>Spiralia</taxon>
        <taxon>Lophotrochozoa</taxon>
        <taxon>Platyhelminthes</taxon>
        <taxon>Trematoda</taxon>
        <taxon>Digenea</taxon>
        <taxon>Strigeidida</taxon>
        <taxon>Schistosomatoidea</taxon>
        <taxon>Schistosomatidae</taxon>
        <taxon>Schistosoma</taxon>
    </lineage>
</organism>
<protein>
    <submittedName>
        <fullName evidence="3">SJCHGC09440 protein</fullName>
    </submittedName>
</protein>
<dbReference type="SUPFAM" id="SSF90257">
    <property type="entry name" value="Myosin rod fragments"/>
    <property type="match status" value="1"/>
</dbReference>
<name>Q5DCT5_SCHJA</name>
<dbReference type="InterPro" id="IPR014751">
    <property type="entry name" value="XRCC4-like_C"/>
</dbReference>
<keyword evidence="2" id="KW-0175">Coiled coil</keyword>
<evidence type="ECO:0000313" key="3">
    <source>
        <dbReference type="EMBL" id="AAW26371.1"/>
    </source>
</evidence>
<feature type="coiled-coil region" evidence="2">
    <location>
        <begin position="10"/>
        <end position="309"/>
    </location>
</feature>
<evidence type="ECO:0000256" key="1">
    <source>
        <dbReference type="ARBA" id="ARBA00008447"/>
    </source>
</evidence>
<accession>Q5DCT5</accession>
<dbReference type="Gene3D" id="1.20.5.340">
    <property type="match status" value="1"/>
</dbReference>
<reference evidence="3" key="1">
    <citation type="submission" date="2004-11" db="EMBL/GenBank/DDBJ databases">
        <title>The full-length cDNA sequences of Schistosoma japonicum genes.</title>
        <authorList>
            <person name="Han Z."/>
        </authorList>
    </citation>
    <scope>NUCLEOTIDE SEQUENCE</scope>
</reference>
<sequence>MFQSKLNTMQKELEVSVNRADEEAENVEKLQIQLTKFTSELAQTKSKYEKVFSEKTEEFDELKRRLNNRINELTESYELERGRVVSLERTKNQLSHQCQEMQSQLDNCVGNAQSKLQTIKSLESQKTELEAVLEEALVEESNLRTKCGLLQRDLIQIRATKSEMEERVTVLEKENKQNSEKLKETKERLSVVNRQVTDLESSRARLEAERDNLDTTLRDTEDALHECEARYQTTFSALSTLRNEFERQSRDKEEELESLRRSSQRNVENLKAAITDMEMKNQNELDRLKKKLEGNINNLQVQLEEEKNAHLETIKVHEETEAHICQLEMNITELNNLVSETANTLQICESRRSALANEVEGLRCQFGKSQKNWKRKLEEESCGKYVKVRWPELYSNNLT</sequence>
<dbReference type="EMBL" id="AY814639">
    <property type="protein sequence ID" value="AAW26371.1"/>
    <property type="molecule type" value="mRNA"/>
</dbReference>
<dbReference type="AlphaFoldDB" id="Q5DCT5"/>